<dbReference type="PIRSF" id="PIRSF020893">
    <property type="entry name" value="UCP020893"/>
    <property type="match status" value="1"/>
</dbReference>
<evidence type="ECO:0000313" key="1">
    <source>
        <dbReference type="EMBL" id="MBW4545117.1"/>
    </source>
</evidence>
<gene>
    <name evidence="1" type="ORF">KME25_11820</name>
</gene>
<sequence>MSIPESVTFEEAIAFTQSLLNQTATDKSQQAIAETITQLVKTEKGARGFFVTYLTSDNTLADNPSPEVVQALQSSPTIVAELLVKNLAMSAAMAISHRRKGNEEMAQGSDRVRSRTTHLIQQLKLPQVRELAQALRESAITGEGSYKTFLQRWNYDTEQRQVISQVIAQVIPEATSPSPMTTPHD</sequence>
<dbReference type="EMBL" id="JAHHIF010000013">
    <property type="protein sequence ID" value="MBW4545117.1"/>
    <property type="molecule type" value="Genomic_DNA"/>
</dbReference>
<dbReference type="Proteomes" id="UP000753908">
    <property type="component" value="Unassembled WGS sequence"/>
</dbReference>
<organism evidence="1 2">
    <name type="scientific">Symplocastrum torsivum CPER-KK1</name>
    <dbReference type="NCBI Taxonomy" id="450513"/>
    <lineage>
        <taxon>Bacteria</taxon>
        <taxon>Bacillati</taxon>
        <taxon>Cyanobacteriota</taxon>
        <taxon>Cyanophyceae</taxon>
        <taxon>Oscillatoriophycideae</taxon>
        <taxon>Oscillatoriales</taxon>
        <taxon>Microcoleaceae</taxon>
        <taxon>Symplocastrum</taxon>
    </lineage>
</organism>
<evidence type="ECO:0000313" key="2">
    <source>
        <dbReference type="Proteomes" id="UP000753908"/>
    </source>
</evidence>
<dbReference type="InterPro" id="IPR016780">
    <property type="entry name" value="UCP020893"/>
</dbReference>
<protein>
    <submittedName>
        <fullName evidence="1">Uncharacterized protein</fullName>
    </submittedName>
</protein>
<comment type="caution">
    <text evidence="1">The sequence shown here is derived from an EMBL/GenBank/DDBJ whole genome shotgun (WGS) entry which is preliminary data.</text>
</comment>
<name>A0A951PLH9_9CYAN</name>
<dbReference type="AlphaFoldDB" id="A0A951PLH9"/>
<reference evidence="1" key="1">
    <citation type="submission" date="2021-05" db="EMBL/GenBank/DDBJ databases">
        <authorList>
            <person name="Pietrasiak N."/>
            <person name="Ward R."/>
            <person name="Stajich J.E."/>
            <person name="Kurbessoian T."/>
        </authorList>
    </citation>
    <scope>NUCLEOTIDE SEQUENCE</scope>
    <source>
        <strain evidence="1">CPER-KK1</strain>
    </source>
</reference>
<accession>A0A951PLH9</accession>
<reference evidence="1" key="2">
    <citation type="journal article" date="2022" name="Microbiol. Resour. Announc.">
        <title>Metagenome Sequencing to Explore Phylogenomics of Terrestrial Cyanobacteria.</title>
        <authorList>
            <person name="Ward R.D."/>
            <person name="Stajich J.E."/>
            <person name="Johansen J.R."/>
            <person name="Huntemann M."/>
            <person name="Clum A."/>
            <person name="Foster B."/>
            <person name="Foster B."/>
            <person name="Roux S."/>
            <person name="Palaniappan K."/>
            <person name="Varghese N."/>
            <person name="Mukherjee S."/>
            <person name="Reddy T.B.K."/>
            <person name="Daum C."/>
            <person name="Copeland A."/>
            <person name="Chen I.A."/>
            <person name="Ivanova N.N."/>
            <person name="Kyrpides N.C."/>
            <person name="Shapiro N."/>
            <person name="Eloe-Fadrosh E.A."/>
            <person name="Pietrasiak N."/>
        </authorList>
    </citation>
    <scope>NUCLEOTIDE SEQUENCE</scope>
    <source>
        <strain evidence="1">CPER-KK1</strain>
    </source>
</reference>
<proteinExistence type="predicted"/>